<accession>A0A412GBH4</accession>
<protein>
    <submittedName>
        <fullName evidence="1">Uncharacterized protein</fullName>
    </submittedName>
</protein>
<evidence type="ECO:0000313" key="4">
    <source>
        <dbReference type="Proteomes" id="UP000440614"/>
    </source>
</evidence>
<dbReference type="Proteomes" id="UP000284785">
    <property type="component" value="Unassembled WGS sequence"/>
</dbReference>
<reference evidence="2 3" key="1">
    <citation type="submission" date="2018-08" db="EMBL/GenBank/DDBJ databases">
        <title>A genome reference for cultivated species of the human gut microbiota.</title>
        <authorList>
            <person name="Zou Y."/>
            <person name="Xue W."/>
            <person name="Luo G."/>
        </authorList>
    </citation>
    <scope>NUCLEOTIDE SEQUENCE [LARGE SCALE GENOMIC DNA]</scope>
    <source>
        <strain evidence="2 3">AM30-26</strain>
    </source>
</reference>
<gene>
    <name evidence="2" type="ORF">DW780_02765</name>
    <name evidence="1" type="ORF">GAO51_07420</name>
</gene>
<evidence type="ECO:0000313" key="2">
    <source>
        <dbReference type="EMBL" id="RHD90903.1"/>
    </source>
</evidence>
<reference evidence="1 4" key="2">
    <citation type="journal article" date="2019" name="Nat. Med.">
        <title>A library of human gut bacterial isolates paired with longitudinal multiomics data enables mechanistic microbiome research.</title>
        <authorList>
            <person name="Poyet M."/>
            <person name="Groussin M."/>
            <person name="Gibbons S.M."/>
            <person name="Avila-Pacheco J."/>
            <person name="Jiang X."/>
            <person name="Kearney S.M."/>
            <person name="Perrotta A.R."/>
            <person name="Berdy B."/>
            <person name="Zhao S."/>
            <person name="Lieberman T.D."/>
            <person name="Swanson P.K."/>
            <person name="Smith M."/>
            <person name="Roesemann S."/>
            <person name="Alexander J.E."/>
            <person name="Rich S.A."/>
            <person name="Livny J."/>
            <person name="Vlamakis H."/>
            <person name="Clish C."/>
            <person name="Bullock K."/>
            <person name="Deik A."/>
            <person name="Scott J."/>
            <person name="Pierce K.A."/>
            <person name="Xavier R.J."/>
            <person name="Alm E.J."/>
        </authorList>
    </citation>
    <scope>NUCLEOTIDE SEQUENCE [LARGE SCALE GENOMIC DNA]</scope>
    <source>
        <strain evidence="1 4">BIOML-A188</strain>
    </source>
</reference>
<dbReference type="AlphaFoldDB" id="A0A412GBH4"/>
<organism evidence="1 4">
    <name type="scientific">Bacteroides thetaiotaomicron</name>
    <dbReference type="NCBI Taxonomy" id="818"/>
    <lineage>
        <taxon>Bacteria</taxon>
        <taxon>Pseudomonadati</taxon>
        <taxon>Bacteroidota</taxon>
        <taxon>Bacteroidia</taxon>
        <taxon>Bacteroidales</taxon>
        <taxon>Bacteroidaceae</taxon>
        <taxon>Bacteroides</taxon>
    </lineage>
</organism>
<dbReference type="EMBL" id="WCSY01000006">
    <property type="protein sequence ID" value="KAB4314186.1"/>
    <property type="molecule type" value="Genomic_DNA"/>
</dbReference>
<dbReference type="Proteomes" id="UP000440614">
    <property type="component" value="Unassembled WGS sequence"/>
</dbReference>
<dbReference type="EMBL" id="QSJP01000002">
    <property type="protein sequence ID" value="RHD90903.1"/>
    <property type="molecule type" value="Genomic_DNA"/>
</dbReference>
<proteinExistence type="predicted"/>
<sequence>MTFVPSLFFFIIEKMVFIFHRTGSSFAVYSVISHRIVLKFSLTSCILAFSYKESRNKTQISLVVHGREQV</sequence>
<name>A0A412GBH4_BACT4</name>
<comment type="caution">
    <text evidence="1">The sequence shown here is derived from an EMBL/GenBank/DDBJ whole genome shotgun (WGS) entry which is preliminary data.</text>
</comment>
<evidence type="ECO:0000313" key="1">
    <source>
        <dbReference type="EMBL" id="KAB4314186.1"/>
    </source>
</evidence>
<evidence type="ECO:0000313" key="3">
    <source>
        <dbReference type="Proteomes" id="UP000284785"/>
    </source>
</evidence>